<proteinExistence type="predicted"/>
<dbReference type="EMBL" id="WMIG01000005">
    <property type="protein sequence ID" value="MTH59996.1"/>
    <property type="molecule type" value="Genomic_DNA"/>
</dbReference>
<dbReference type="RefSeq" id="WP_155039931.1">
    <property type="nucleotide sequence ID" value="NZ_WMIG01000005.1"/>
</dbReference>
<organism evidence="1 2">
    <name type="scientific">Paracoccus litorisediminis</name>
    <dbReference type="NCBI Taxonomy" id="2006130"/>
    <lineage>
        <taxon>Bacteria</taxon>
        <taxon>Pseudomonadati</taxon>
        <taxon>Pseudomonadota</taxon>
        <taxon>Alphaproteobacteria</taxon>
        <taxon>Rhodobacterales</taxon>
        <taxon>Paracoccaceae</taxon>
        <taxon>Paracoccus</taxon>
    </lineage>
</organism>
<protein>
    <recommendedName>
        <fullName evidence="3">Bacteriophage-related protein</fullName>
    </recommendedName>
</protein>
<sequence length="134" mass="15110">MRRNMSVPETLVLQVPFRLVKRGGKKEMHLPPDAHLRREADDALVRALGRAFRWKRLLDRGEFATVSDLAGHEKIALSYVARILRLTQLAPDIVEAILDGRHGPEISLAKLQEGFPDEWGAQRILLGFATVTVH</sequence>
<dbReference type="Proteomes" id="UP000449846">
    <property type="component" value="Unassembled WGS sequence"/>
</dbReference>
<gene>
    <name evidence="1" type="ORF">GL300_12330</name>
</gene>
<accession>A0A844HJE4</accession>
<dbReference type="SUPFAM" id="SSF109709">
    <property type="entry name" value="KorB DNA-binding domain-like"/>
    <property type="match status" value="1"/>
</dbReference>
<keyword evidence="2" id="KW-1185">Reference proteome</keyword>
<name>A0A844HJE4_9RHOB</name>
<evidence type="ECO:0008006" key="3">
    <source>
        <dbReference type="Google" id="ProtNLM"/>
    </source>
</evidence>
<evidence type="ECO:0000313" key="1">
    <source>
        <dbReference type="EMBL" id="MTH59996.1"/>
    </source>
</evidence>
<dbReference type="OrthoDB" id="1550462at2"/>
<comment type="caution">
    <text evidence="1">The sequence shown here is derived from an EMBL/GenBank/DDBJ whole genome shotgun (WGS) entry which is preliminary data.</text>
</comment>
<reference evidence="1 2" key="1">
    <citation type="submission" date="2019-11" db="EMBL/GenBank/DDBJ databases">
        <authorList>
            <person name="Dong K."/>
        </authorList>
    </citation>
    <scope>NUCLEOTIDE SEQUENCE [LARGE SCALE GENOMIC DNA]</scope>
    <source>
        <strain evidence="1 2">NBRC 112902</strain>
    </source>
</reference>
<evidence type="ECO:0000313" key="2">
    <source>
        <dbReference type="Proteomes" id="UP000449846"/>
    </source>
</evidence>
<dbReference type="AlphaFoldDB" id="A0A844HJE4"/>